<reference evidence="2 3" key="1">
    <citation type="journal article" date="2019" name="Nat. Ecol. Evol.">
        <title>Megaphylogeny resolves global patterns of mushroom evolution.</title>
        <authorList>
            <person name="Varga T."/>
            <person name="Krizsan K."/>
            <person name="Foldi C."/>
            <person name="Dima B."/>
            <person name="Sanchez-Garcia M."/>
            <person name="Sanchez-Ramirez S."/>
            <person name="Szollosi G.J."/>
            <person name="Szarkandi J.G."/>
            <person name="Papp V."/>
            <person name="Albert L."/>
            <person name="Andreopoulos W."/>
            <person name="Angelini C."/>
            <person name="Antonin V."/>
            <person name="Barry K.W."/>
            <person name="Bougher N.L."/>
            <person name="Buchanan P."/>
            <person name="Buyck B."/>
            <person name="Bense V."/>
            <person name="Catcheside P."/>
            <person name="Chovatia M."/>
            <person name="Cooper J."/>
            <person name="Damon W."/>
            <person name="Desjardin D."/>
            <person name="Finy P."/>
            <person name="Geml J."/>
            <person name="Haridas S."/>
            <person name="Hughes K."/>
            <person name="Justo A."/>
            <person name="Karasinski D."/>
            <person name="Kautmanova I."/>
            <person name="Kiss B."/>
            <person name="Kocsube S."/>
            <person name="Kotiranta H."/>
            <person name="LaButti K.M."/>
            <person name="Lechner B.E."/>
            <person name="Liimatainen K."/>
            <person name="Lipzen A."/>
            <person name="Lukacs Z."/>
            <person name="Mihaltcheva S."/>
            <person name="Morgado L.N."/>
            <person name="Niskanen T."/>
            <person name="Noordeloos M.E."/>
            <person name="Ohm R.A."/>
            <person name="Ortiz-Santana B."/>
            <person name="Ovrebo C."/>
            <person name="Racz N."/>
            <person name="Riley R."/>
            <person name="Savchenko A."/>
            <person name="Shiryaev A."/>
            <person name="Soop K."/>
            <person name="Spirin V."/>
            <person name="Szebenyi C."/>
            <person name="Tomsovsky M."/>
            <person name="Tulloss R.E."/>
            <person name="Uehling J."/>
            <person name="Grigoriev I.V."/>
            <person name="Vagvolgyi C."/>
            <person name="Papp T."/>
            <person name="Martin F.M."/>
            <person name="Miettinen O."/>
            <person name="Hibbett D.S."/>
            <person name="Nagy L.G."/>
        </authorList>
    </citation>
    <scope>NUCLEOTIDE SEQUENCE [LARGE SCALE GENOMIC DNA]</scope>
    <source>
        <strain evidence="2 3">FP101781</strain>
    </source>
</reference>
<organism evidence="2 3">
    <name type="scientific">Coprinellus micaceus</name>
    <name type="common">Glistening ink-cap mushroom</name>
    <name type="synonym">Coprinus micaceus</name>
    <dbReference type="NCBI Taxonomy" id="71717"/>
    <lineage>
        <taxon>Eukaryota</taxon>
        <taxon>Fungi</taxon>
        <taxon>Dikarya</taxon>
        <taxon>Basidiomycota</taxon>
        <taxon>Agaricomycotina</taxon>
        <taxon>Agaricomycetes</taxon>
        <taxon>Agaricomycetidae</taxon>
        <taxon>Agaricales</taxon>
        <taxon>Agaricineae</taxon>
        <taxon>Psathyrellaceae</taxon>
        <taxon>Coprinellus</taxon>
    </lineage>
</organism>
<name>A0A4Y7TFV7_COPMI</name>
<evidence type="ECO:0000313" key="3">
    <source>
        <dbReference type="Proteomes" id="UP000298030"/>
    </source>
</evidence>
<dbReference type="Proteomes" id="UP000298030">
    <property type="component" value="Unassembled WGS sequence"/>
</dbReference>
<sequence length="164" mass="18065">MRRTSRPFLALPLTFTSRLMTLTKNDGRPCTLDWFASTLARKLRIKYRSKGEDRCAHAEATADTVPSQQQSDIVDRQLQSSVPRLRAFAQGEISPTDVAHQRLEVSSCHPGRASVVNNLGQALQIDGSVVNLEKGDRAAGGRSHTLTLRRSSSRSHFSKASPLP</sequence>
<evidence type="ECO:0000313" key="2">
    <source>
        <dbReference type="EMBL" id="TEB32818.1"/>
    </source>
</evidence>
<protein>
    <submittedName>
        <fullName evidence="2">Uncharacterized protein</fullName>
    </submittedName>
</protein>
<gene>
    <name evidence="2" type="ORF">FA13DRAFT_228782</name>
</gene>
<keyword evidence="3" id="KW-1185">Reference proteome</keyword>
<evidence type="ECO:0000256" key="1">
    <source>
        <dbReference type="SAM" id="MobiDB-lite"/>
    </source>
</evidence>
<dbReference type="EMBL" id="QPFP01000014">
    <property type="protein sequence ID" value="TEB32818.1"/>
    <property type="molecule type" value="Genomic_DNA"/>
</dbReference>
<dbReference type="AlphaFoldDB" id="A0A4Y7TFV7"/>
<accession>A0A4Y7TFV7</accession>
<proteinExistence type="predicted"/>
<comment type="caution">
    <text evidence="2">The sequence shown here is derived from an EMBL/GenBank/DDBJ whole genome shotgun (WGS) entry which is preliminary data.</text>
</comment>
<feature type="region of interest" description="Disordered" evidence="1">
    <location>
        <begin position="136"/>
        <end position="164"/>
    </location>
</feature>